<dbReference type="STRING" id="9103.ENSMGAP00000010114"/>
<keyword evidence="9" id="KW-0007">Acetylation</keyword>
<dbReference type="GO" id="GO:0097145">
    <property type="term" value="C:BAK complex"/>
    <property type="evidence" value="ECO:0007669"/>
    <property type="project" value="UniProtKB-ARBA"/>
</dbReference>
<keyword evidence="6" id="KW-1000">Mitochondrion outer membrane</keyword>
<dbReference type="GO" id="GO:0034220">
    <property type="term" value="P:monoatomic ion transmembrane transport"/>
    <property type="evidence" value="ECO:0007669"/>
    <property type="project" value="UniProtKB-ARBA"/>
</dbReference>
<dbReference type="GO" id="GO:0034644">
    <property type="term" value="P:cellular response to UV"/>
    <property type="evidence" value="ECO:0007669"/>
    <property type="project" value="UniProtKB-ARBA"/>
</dbReference>
<protein>
    <recommendedName>
        <fullName evidence="12">Bcl-2 homologous antagonist/killer</fullName>
    </recommendedName>
    <alternativeName>
        <fullName evidence="13">Apoptosis regulator BAK</fullName>
    </alternativeName>
</protein>
<evidence type="ECO:0000256" key="7">
    <source>
        <dbReference type="ARBA" id="ARBA00022833"/>
    </source>
</evidence>
<dbReference type="PROSITE" id="PS50062">
    <property type="entry name" value="BCL2_FAMILY"/>
    <property type="match status" value="1"/>
</dbReference>
<dbReference type="AlphaFoldDB" id="H9H1N8"/>
<evidence type="ECO:0000256" key="3">
    <source>
        <dbReference type="ARBA" id="ARBA00022692"/>
    </source>
</evidence>
<evidence type="ECO:0000256" key="5">
    <source>
        <dbReference type="ARBA" id="ARBA00022723"/>
    </source>
</evidence>
<evidence type="ECO:0000256" key="8">
    <source>
        <dbReference type="ARBA" id="ARBA00022989"/>
    </source>
</evidence>
<dbReference type="PANTHER" id="PTHR11256:SF41">
    <property type="entry name" value="BCL-2 HOMOLOGOUS ANTAGONIST_KILLER"/>
    <property type="match status" value="1"/>
</dbReference>
<comment type="subcellular location">
    <subcellularLocation>
        <location evidence="1">Mitochondrion outer membrane</location>
        <topology evidence="1">Single-pass membrane protein</topology>
    </subcellularLocation>
</comment>
<comment type="similarity">
    <text evidence="2">Belongs to the Bcl-2 family.</text>
</comment>
<dbReference type="PANTHER" id="PTHR11256">
    <property type="entry name" value="BCL-2 RELATED"/>
    <property type="match status" value="1"/>
</dbReference>
<keyword evidence="4" id="KW-0053">Apoptosis</keyword>
<dbReference type="Pfam" id="PF00452">
    <property type="entry name" value="Bcl-2"/>
    <property type="match status" value="1"/>
</dbReference>
<dbReference type="CDD" id="cd06845">
    <property type="entry name" value="Bcl-2_like"/>
    <property type="match status" value="1"/>
</dbReference>
<keyword evidence="3" id="KW-0812">Transmembrane</keyword>
<keyword evidence="11" id="KW-0472">Membrane</keyword>
<reference evidence="15" key="2">
    <citation type="submission" date="2025-08" db="UniProtKB">
        <authorList>
            <consortium name="Ensembl"/>
        </authorList>
    </citation>
    <scope>IDENTIFICATION</scope>
</reference>
<dbReference type="GO" id="GO:0051049">
    <property type="term" value="P:regulation of transport"/>
    <property type="evidence" value="ECO:0007669"/>
    <property type="project" value="UniProtKB-ARBA"/>
</dbReference>
<dbReference type="InterPro" id="IPR002475">
    <property type="entry name" value="Bcl2-like"/>
</dbReference>
<dbReference type="Bgee" id="ENSMGAG00000009782">
    <property type="expression patterns" value="Expressed in duodenum and 17 other cell types or tissues"/>
</dbReference>
<dbReference type="GO" id="GO:0070059">
    <property type="term" value="P:intrinsic apoptotic signaling pathway in response to endoplasmic reticulum stress"/>
    <property type="evidence" value="ECO:0007669"/>
    <property type="project" value="UniProtKB-ARBA"/>
</dbReference>
<evidence type="ECO:0000256" key="6">
    <source>
        <dbReference type="ARBA" id="ARBA00022787"/>
    </source>
</evidence>
<organism evidence="15 16">
    <name type="scientific">Meleagris gallopavo</name>
    <name type="common">Wild turkey</name>
    <dbReference type="NCBI Taxonomy" id="9103"/>
    <lineage>
        <taxon>Eukaryota</taxon>
        <taxon>Metazoa</taxon>
        <taxon>Chordata</taxon>
        <taxon>Craniata</taxon>
        <taxon>Vertebrata</taxon>
        <taxon>Euteleostomi</taxon>
        <taxon>Archelosauria</taxon>
        <taxon>Archosauria</taxon>
        <taxon>Dinosauria</taxon>
        <taxon>Saurischia</taxon>
        <taxon>Theropoda</taxon>
        <taxon>Coelurosauria</taxon>
        <taxon>Aves</taxon>
        <taxon>Neognathae</taxon>
        <taxon>Galloanserae</taxon>
        <taxon>Galliformes</taxon>
        <taxon>Phasianidae</taxon>
        <taxon>Meleagridinae</taxon>
        <taxon>Meleagris</taxon>
    </lineage>
</organism>
<keyword evidence="16" id="KW-1185">Reference proteome</keyword>
<evidence type="ECO:0000313" key="15">
    <source>
        <dbReference type="Ensembl" id="ENSMGAP00000010114.3"/>
    </source>
</evidence>
<dbReference type="GO" id="GO:0005741">
    <property type="term" value="C:mitochondrial outer membrane"/>
    <property type="evidence" value="ECO:0007669"/>
    <property type="project" value="UniProtKB-SubCell"/>
</dbReference>
<evidence type="ECO:0000256" key="2">
    <source>
        <dbReference type="ARBA" id="ARBA00009458"/>
    </source>
</evidence>
<dbReference type="FunFam" id="1.10.437.10:FF:000007">
    <property type="entry name" value="bcl-2 homologous antagonist/killer"/>
    <property type="match status" value="1"/>
</dbReference>
<dbReference type="GO" id="GO:0032469">
    <property type="term" value="P:endoplasmic reticulum calcium ion homeostasis"/>
    <property type="evidence" value="ECO:0007669"/>
    <property type="project" value="UniProtKB-ARBA"/>
</dbReference>
<dbReference type="GO" id="GO:0042802">
    <property type="term" value="F:identical protein binding"/>
    <property type="evidence" value="ECO:0007669"/>
    <property type="project" value="UniProtKB-ARBA"/>
</dbReference>
<dbReference type="InterPro" id="IPR046371">
    <property type="entry name" value="Bcl-2_BH1-3"/>
</dbReference>
<evidence type="ECO:0000256" key="1">
    <source>
        <dbReference type="ARBA" id="ARBA00004572"/>
    </source>
</evidence>
<evidence type="ECO:0000256" key="9">
    <source>
        <dbReference type="ARBA" id="ARBA00022990"/>
    </source>
</evidence>
<dbReference type="PRINTS" id="PR01862">
    <property type="entry name" value="BCL2FAMILY"/>
</dbReference>
<dbReference type="GO" id="GO:0097192">
    <property type="term" value="P:extrinsic apoptotic signaling pathway in absence of ligand"/>
    <property type="evidence" value="ECO:0007669"/>
    <property type="project" value="TreeGrafter"/>
</dbReference>
<keyword evidence="8" id="KW-1133">Transmembrane helix</keyword>
<dbReference type="Gene3D" id="1.10.437.10">
    <property type="entry name" value="Blc2-like"/>
    <property type="match status" value="1"/>
</dbReference>
<reference evidence="15" key="3">
    <citation type="submission" date="2025-09" db="UniProtKB">
        <authorList>
            <consortium name="Ensembl"/>
        </authorList>
    </citation>
    <scope>IDENTIFICATION</scope>
</reference>
<dbReference type="Proteomes" id="UP000001645">
    <property type="component" value="Chromosome 28"/>
</dbReference>
<dbReference type="InterPro" id="IPR026298">
    <property type="entry name" value="Bcl-2_fam"/>
</dbReference>
<evidence type="ECO:0000256" key="10">
    <source>
        <dbReference type="ARBA" id="ARBA00023128"/>
    </source>
</evidence>
<dbReference type="SUPFAM" id="SSF56854">
    <property type="entry name" value="Bcl-2 inhibitors of programmed cell death"/>
    <property type="match status" value="1"/>
</dbReference>
<dbReference type="PROSITE" id="PS01080">
    <property type="entry name" value="BH1"/>
    <property type="match status" value="1"/>
</dbReference>
<evidence type="ECO:0000313" key="16">
    <source>
        <dbReference type="Proteomes" id="UP000001645"/>
    </source>
</evidence>
<evidence type="ECO:0000256" key="11">
    <source>
        <dbReference type="ARBA" id="ARBA00023136"/>
    </source>
</evidence>
<dbReference type="GeneTree" id="ENSGT01130000278292"/>
<dbReference type="GO" id="GO:0001836">
    <property type="term" value="P:release of cytochrome c from mitochondria"/>
    <property type="evidence" value="ECO:0007669"/>
    <property type="project" value="TreeGrafter"/>
</dbReference>
<dbReference type="GO" id="GO:0008630">
    <property type="term" value="P:intrinsic apoptotic signaling pathway in response to DNA damage"/>
    <property type="evidence" value="ECO:0007669"/>
    <property type="project" value="TreeGrafter"/>
</dbReference>
<proteinExistence type="inferred from homology"/>
<name>H9H1N8_MELGA</name>
<dbReference type="GO" id="GO:0043065">
    <property type="term" value="P:positive regulation of apoptotic process"/>
    <property type="evidence" value="ECO:0007669"/>
    <property type="project" value="UniProtKB-ARBA"/>
</dbReference>
<keyword evidence="7" id="KW-0862">Zinc</keyword>
<keyword evidence="5" id="KW-0479">Metal-binding</keyword>
<dbReference type="GO" id="GO:0046872">
    <property type="term" value="F:metal ion binding"/>
    <property type="evidence" value="ECO:0007669"/>
    <property type="project" value="UniProtKB-KW"/>
</dbReference>
<evidence type="ECO:0000256" key="13">
    <source>
        <dbReference type="ARBA" id="ARBA00083617"/>
    </source>
</evidence>
<dbReference type="GO" id="GO:0051649">
    <property type="term" value="P:establishment of localization in cell"/>
    <property type="evidence" value="ECO:0007669"/>
    <property type="project" value="UniProtKB-ARBA"/>
</dbReference>
<dbReference type="GO" id="GO:0005783">
    <property type="term" value="C:endoplasmic reticulum"/>
    <property type="evidence" value="ECO:0007669"/>
    <property type="project" value="GOC"/>
</dbReference>
<gene>
    <name evidence="15" type="primary">BAK1</name>
</gene>
<reference evidence="15 16" key="1">
    <citation type="journal article" date="2010" name="PLoS Biol.">
        <title>Multi-platform next-generation sequencing of the domestic turkey (Meleagris gallopavo): genome assembly and analysis.</title>
        <authorList>
            <person name="Dalloul R.A."/>
            <person name="Long J.A."/>
            <person name="Zimin A.V."/>
            <person name="Aslam L."/>
            <person name="Beal K."/>
            <person name="Blomberg L.A."/>
            <person name="Bouffard P."/>
            <person name="Burt D.W."/>
            <person name="Crasta O."/>
            <person name="Crooijmans R.P."/>
            <person name="Cooper K."/>
            <person name="Coulombe R.A."/>
            <person name="De S."/>
            <person name="Delany M.E."/>
            <person name="Dodgson J.B."/>
            <person name="Dong J.J."/>
            <person name="Evans C."/>
            <person name="Frederickson K.M."/>
            <person name="Flicek P."/>
            <person name="Florea L."/>
            <person name="Folkerts O."/>
            <person name="Groenen M.A."/>
            <person name="Harkins T.T."/>
            <person name="Herrero J."/>
            <person name="Hoffmann S."/>
            <person name="Megens H.J."/>
            <person name="Jiang A."/>
            <person name="de Jong P."/>
            <person name="Kaiser P."/>
            <person name="Kim H."/>
            <person name="Kim K.W."/>
            <person name="Kim S."/>
            <person name="Langenberger D."/>
            <person name="Lee M.K."/>
            <person name="Lee T."/>
            <person name="Mane S."/>
            <person name="Marcais G."/>
            <person name="Marz M."/>
            <person name="McElroy A.P."/>
            <person name="Modise T."/>
            <person name="Nefedov M."/>
            <person name="Notredame C."/>
            <person name="Paton I.R."/>
            <person name="Payne W.S."/>
            <person name="Pertea G."/>
            <person name="Prickett D."/>
            <person name="Puiu D."/>
            <person name="Qioa D."/>
            <person name="Raineri E."/>
            <person name="Ruffier M."/>
            <person name="Salzberg S.L."/>
            <person name="Schatz M.C."/>
            <person name="Scheuring C."/>
            <person name="Schmidt C.J."/>
            <person name="Schroeder S."/>
            <person name="Searle S.M."/>
            <person name="Smith E.J."/>
            <person name="Smith J."/>
            <person name="Sonstegard T.S."/>
            <person name="Stadler P.F."/>
            <person name="Tafer H."/>
            <person name="Tu Z.J."/>
            <person name="Van Tassell C.P."/>
            <person name="Vilella A.J."/>
            <person name="Williams K.P."/>
            <person name="Yorke J.A."/>
            <person name="Zhang L."/>
            <person name="Zhang H.B."/>
            <person name="Zhang X."/>
            <person name="Zhang Y."/>
            <person name="Reed K.M."/>
        </authorList>
    </citation>
    <scope>NUCLEOTIDE SEQUENCE [LARGE SCALE GENOMIC DNA]</scope>
</reference>
<dbReference type="SMART" id="SM00337">
    <property type="entry name" value="BCL"/>
    <property type="match status" value="1"/>
</dbReference>
<dbReference type="GO" id="GO:0015288">
    <property type="term" value="F:porin activity"/>
    <property type="evidence" value="ECO:0007669"/>
    <property type="project" value="TreeGrafter"/>
</dbReference>
<accession>H9H1N8</accession>
<dbReference type="InterPro" id="IPR020717">
    <property type="entry name" value="Bcl2_BH1_motif_CS"/>
</dbReference>
<dbReference type="GO" id="GO:0051400">
    <property type="term" value="F:BH domain binding"/>
    <property type="evidence" value="ECO:0007669"/>
    <property type="project" value="TreeGrafter"/>
</dbReference>
<feature type="domain" description="Bcl-2 Bcl-2 homology region 1-3" evidence="14">
    <location>
        <begin position="68"/>
        <end position="167"/>
    </location>
</feature>
<sequence length="269" mass="29893">MLACGQSSKHSTEEDQVAQQTEEVFRSYTFYRYQQEREEGGEEVPMDPEIMEIQQELGSIGSQVGRRLAIIGDDINKRYDAEFRHMLKSLQPTKENAYEYFTTIASSLFESGINWGRVIALLDFGYCMAIHVYQHGITGFLRRIARYVTEFMLCNRIARWIAQQGGWVSRGHCAQGDGAERGSVGSSRRWEQSRVWSRQDAGTSNALCSLCFPSGGCTRSGQCLHEVHAGGAGPGDGGAFSGTTLLQALTAVGWRRGSRRALSQTSAPW</sequence>
<evidence type="ECO:0000256" key="12">
    <source>
        <dbReference type="ARBA" id="ARBA00067978"/>
    </source>
</evidence>
<dbReference type="InterPro" id="IPR036834">
    <property type="entry name" value="Bcl-2-like_sf"/>
</dbReference>
<keyword evidence="10" id="KW-0496">Mitochondrion</keyword>
<dbReference type="InParanoid" id="H9H1N8"/>
<evidence type="ECO:0000259" key="14">
    <source>
        <dbReference type="SMART" id="SM00337"/>
    </source>
</evidence>
<evidence type="ECO:0000256" key="4">
    <source>
        <dbReference type="ARBA" id="ARBA00022703"/>
    </source>
</evidence>
<dbReference type="Ensembl" id="ENSMGAT00000010960.3">
    <property type="protein sequence ID" value="ENSMGAP00000010114.3"/>
    <property type="gene ID" value="ENSMGAG00000009782.3"/>
</dbReference>